<evidence type="ECO:0000313" key="4">
    <source>
        <dbReference type="EMBL" id="KAK7580791.1"/>
    </source>
</evidence>
<evidence type="ECO:0008006" key="6">
    <source>
        <dbReference type="Google" id="ProtNLM"/>
    </source>
</evidence>
<evidence type="ECO:0000256" key="1">
    <source>
        <dbReference type="SAM" id="MobiDB-lite"/>
    </source>
</evidence>
<keyword evidence="2" id="KW-1133">Transmembrane helix</keyword>
<evidence type="ECO:0000313" key="5">
    <source>
        <dbReference type="Proteomes" id="UP001367676"/>
    </source>
</evidence>
<dbReference type="AlphaFoldDB" id="A0AAN9TCT4"/>
<feature type="signal peptide" evidence="3">
    <location>
        <begin position="1"/>
        <end position="16"/>
    </location>
</feature>
<feature type="compositionally biased region" description="Low complexity" evidence="1">
    <location>
        <begin position="827"/>
        <end position="844"/>
    </location>
</feature>
<evidence type="ECO:0000256" key="2">
    <source>
        <dbReference type="SAM" id="Phobius"/>
    </source>
</evidence>
<feature type="compositionally biased region" description="Basic and acidic residues" evidence="1">
    <location>
        <begin position="845"/>
        <end position="857"/>
    </location>
</feature>
<feature type="compositionally biased region" description="Polar residues" evidence="1">
    <location>
        <begin position="816"/>
        <end position="826"/>
    </location>
</feature>
<dbReference type="PANTHER" id="PTHR46560">
    <property type="entry name" value="CYPHER, ISOFORM B"/>
    <property type="match status" value="1"/>
</dbReference>
<dbReference type="PANTHER" id="PTHR46560:SF11">
    <property type="entry name" value="GH09980P"/>
    <property type="match status" value="1"/>
</dbReference>
<reference evidence="4 5" key="1">
    <citation type="submission" date="2024-03" db="EMBL/GenBank/DDBJ databases">
        <title>Adaptation during the transition from Ophiocordyceps entomopathogen to insect associate is accompanied by gene loss and intensified selection.</title>
        <authorList>
            <person name="Ward C.M."/>
            <person name="Onetto C.A."/>
            <person name="Borneman A.R."/>
        </authorList>
    </citation>
    <scope>NUCLEOTIDE SEQUENCE [LARGE SCALE GENOMIC DNA]</scope>
    <source>
        <strain evidence="4">AWRI1</strain>
        <tissue evidence="4">Single Adult Female</tissue>
    </source>
</reference>
<comment type="caution">
    <text evidence="4">The sequence shown here is derived from an EMBL/GenBank/DDBJ whole genome shotgun (WGS) entry which is preliminary data.</text>
</comment>
<feature type="region of interest" description="Disordered" evidence="1">
    <location>
        <begin position="709"/>
        <end position="857"/>
    </location>
</feature>
<dbReference type="Proteomes" id="UP001367676">
    <property type="component" value="Unassembled WGS sequence"/>
</dbReference>
<feature type="chain" id="PRO_5043009283" description="ZP domain-containing protein" evidence="3">
    <location>
        <begin position="17"/>
        <end position="857"/>
    </location>
</feature>
<feature type="compositionally biased region" description="Acidic residues" evidence="1">
    <location>
        <begin position="765"/>
        <end position="775"/>
    </location>
</feature>
<feature type="region of interest" description="Disordered" evidence="1">
    <location>
        <begin position="490"/>
        <end position="531"/>
    </location>
</feature>
<accession>A0AAN9TCT4</accession>
<feature type="region of interest" description="Disordered" evidence="1">
    <location>
        <begin position="347"/>
        <end position="368"/>
    </location>
</feature>
<keyword evidence="5" id="KW-1185">Reference proteome</keyword>
<name>A0AAN9TCT4_9HEMI</name>
<dbReference type="EMBL" id="JBBCAQ010000034">
    <property type="protein sequence ID" value="KAK7580791.1"/>
    <property type="molecule type" value="Genomic_DNA"/>
</dbReference>
<protein>
    <recommendedName>
        <fullName evidence="6">ZP domain-containing protein</fullName>
    </recommendedName>
</protein>
<sequence>MWKFIYLIGFLAGAFAQSNYDSQANSIEYSGQGLPETSILDGKVTRLDDLSPIIFLNRTKAGLNCAAGYMQIDLKFEHPFYGIVYADFERSSACTTVGNGTLTARIELPLKGCGTKQDPTRVFTNNIVVRFHPSLEMDGDEVITIVCRYPPPIAPPPAVVPAPLIPLTSPPDIPLKGFQILLIICAILFLSLVLLGLAASYYCLRNQRIQVIRRHPLPPAGSEITKMSETSTGNLSMYEGLKIPRAHTHITTTASLESEIAMVSGADTIPSDYPSESPSTSHSEVEEMDGHSVSLRRSLSSSGSYENKAYVQESYYTEEMAHLSELEMLRHRPPPPEPKFNVEMRVKKAPLPPPTPSASSSDSEGSIMQERNLSTIDEREENVEMMERSTTFKYQPEIHPPPKSPPIYSEVVRKNLDKTTTVEETFEGIEESDYHRTQLSTDVKEPPVVVQRRPEITSHFVDDVFLRTITEKKTIEDIERHRRQVTEYHAKPLPPPTKWDVEIRNYPNPNKPPSIPDDSPSDWDTHSENSSIYGVPSMIRAQAQQSSATTSSEFYRTTLDIPVPNPPPANWESLVKVLEYAPDGGASSSVETSLSLEDKKKWRKIITTESTLRTLLTEATVREDYERIRKDQRYEKLFEPEKWDVIIRSLAPSADRLFDQRGGASATNRYRKKSDWESRSRRNSLPTLYEYDSDGSSIQTLRMDAGVAQSTFDPLGRSRRTSRSSMRSDMDVRSMSEIMVDFARQDVPDNMSDGSSYYRPRRYYDDEDEEDDGEDGGSLVRSLSQPSLARSASEFTESWGIRGRGWDLSSPEHSPRSSMRSTSRNEQSATQSSYSTQQRTMYQQQEKRWFEGGHHEV</sequence>
<feature type="region of interest" description="Disordered" evidence="1">
    <location>
        <begin position="269"/>
        <end position="299"/>
    </location>
</feature>
<evidence type="ECO:0000256" key="3">
    <source>
        <dbReference type="SAM" id="SignalP"/>
    </source>
</evidence>
<keyword evidence="2" id="KW-0812">Transmembrane</keyword>
<feature type="compositionally biased region" description="Polar residues" evidence="1">
    <location>
        <begin position="781"/>
        <end position="796"/>
    </location>
</feature>
<keyword evidence="3" id="KW-0732">Signal</keyword>
<proteinExistence type="predicted"/>
<keyword evidence="2" id="KW-0472">Membrane</keyword>
<feature type="transmembrane region" description="Helical" evidence="2">
    <location>
        <begin position="180"/>
        <end position="204"/>
    </location>
</feature>
<gene>
    <name evidence="4" type="ORF">V9T40_001420</name>
</gene>
<organism evidence="4 5">
    <name type="scientific">Parthenolecanium corni</name>
    <dbReference type="NCBI Taxonomy" id="536013"/>
    <lineage>
        <taxon>Eukaryota</taxon>
        <taxon>Metazoa</taxon>
        <taxon>Ecdysozoa</taxon>
        <taxon>Arthropoda</taxon>
        <taxon>Hexapoda</taxon>
        <taxon>Insecta</taxon>
        <taxon>Pterygota</taxon>
        <taxon>Neoptera</taxon>
        <taxon>Paraneoptera</taxon>
        <taxon>Hemiptera</taxon>
        <taxon>Sternorrhyncha</taxon>
        <taxon>Coccoidea</taxon>
        <taxon>Coccidae</taxon>
        <taxon>Parthenolecanium</taxon>
    </lineage>
</organism>